<evidence type="ECO:0000256" key="1">
    <source>
        <dbReference type="SAM" id="MobiDB-lite"/>
    </source>
</evidence>
<dbReference type="EMBL" id="JWZX01002190">
    <property type="protein sequence ID" value="KOO30627.1"/>
    <property type="molecule type" value="Genomic_DNA"/>
</dbReference>
<feature type="region of interest" description="Disordered" evidence="1">
    <location>
        <begin position="56"/>
        <end position="106"/>
    </location>
</feature>
<evidence type="ECO:0000313" key="3">
    <source>
        <dbReference type="EMBL" id="KOO30627.1"/>
    </source>
</evidence>
<dbReference type="InterPro" id="IPR039207">
    <property type="entry name" value="MMTAG2-like"/>
</dbReference>
<reference evidence="4" key="1">
    <citation type="journal article" date="2015" name="PLoS Genet.">
        <title>Genome Sequence and Transcriptome Analyses of Chrysochromulina tobin: Metabolic Tools for Enhanced Algal Fitness in the Prominent Order Prymnesiales (Haptophyceae).</title>
        <authorList>
            <person name="Hovde B.T."/>
            <person name="Deodato C.R."/>
            <person name="Hunsperger H.M."/>
            <person name="Ryken S.A."/>
            <person name="Yost W."/>
            <person name="Jha R.K."/>
            <person name="Patterson J."/>
            <person name="Monnat R.J. Jr."/>
            <person name="Barlow S.B."/>
            <person name="Starkenburg S.R."/>
            <person name="Cattolico R.A."/>
        </authorList>
    </citation>
    <scope>NUCLEOTIDE SEQUENCE</scope>
    <source>
        <strain evidence="4">CCMP291</strain>
    </source>
</reference>
<feature type="domain" description="Multiple myeloma tumor-associated protein 2-like N-terminal" evidence="2">
    <location>
        <begin position="10"/>
        <end position="87"/>
    </location>
</feature>
<name>A0A0M0JWD5_9EUKA</name>
<feature type="compositionally biased region" description="Basic and acidic residues" evidence="1">
    <location>
        <begin position="203"/>
        <end position="243"/>
    </location>
</feature>
<keyword evidence="4" id="KW-1185">Reference proteome</keyword>
<proteinExistence type="predicted"/>
<dbReference type="InterPro" id="IPR019315">
    <property type="entry name" value="MMTA2_N"/>
</dbReference>
<evidence type="ECO:0000313" key="4">
    <source>
        <dbReference type="Proteomes" id="UP000037460"/>
    </source>
</evidence>
<dbReference type="PANTHER" id="PTHR14580:SF0">
    <property type="entry name" value="MULTIPLE MYELOMA TUMOR-ASSOCIATED PROTEIN 2"/>
    <property type="match status" value="1"/>
</dbReference>
<accession>A0A0M0JWD5</accession>
<gene>
    <name evidence="3" type="ORF">Ctob_014089</name>
</gene>
<protein>
    <submittedName>
        <fullName evidence="3">Multiple myeloma tumor-associated protein 2-like protein</fullName>
    </submittedName>
</protein>
<dbReference type="PANTHER" id="PTHR14580">
    <property type="entry name" value="MULTIPLE MYELOMA TUMOR-ASSOCIATED PROTEIN 2 FAMILY MEMBER"/>
    <property type="match status" value="1"/>
</dbReference>
<evidence type="ECO:0000259" key="2">
    <source>
        <dbReference type="Pfam" id="PF10159"/>
    </source>
</evidence>
<feature type="compositionally biased region" description="Basic and acidic residues" evidence="1">
    <location>
        <begin position="68"/>
        <end position="83"/>
    </location>
</feature>
<feature type="compositionally biased region" description="Gly residues" evidence="1">
    <location>
        <begin position="136"/>
        <end position="146"/>
    </location>
</feature>
<feature type="compositionally biased region" description="Basic and acidic residues" evidence="1">
    <location>
        <begin position="96"/>
        <end position="106"/>
    </location>
</feature>
<comment type="caution">
    <text evidence="3">The sequence shown here is derived from an EMBL/GenBank/DDBJ whole genome shotgun (WGS) entry which is preliminary data.</text>
</comment>
<feature type="region of interest" description="Disordered" evidence="1">
    <location>
        <begin position="136"/>
        <end position="262"/>
    </location>
</feature>
<dbReference type="Proteomes" id="UP000037460">
    <property type="component" value="Unassembled WGS sequence"/>
</dbReference>
<dbReference type="AlphaFoldDB" id="A0A0M0JWD5"/>
<organism evidence="3 4">
    <name type="scientific">Chrysochromulina tobinii</name>
    <dbReference type="NCBI Taxonomy" id="1460289"/>
    <lineage>
        <taxon>Eukaryota</taxon>
        <taxon>Haptista</taxon>
        <taxon>Haptophyta</taxon>
        <taxon>Prymnesiophyceae</taxon>
        <taxon>Prymnesiales</taxon>
        <taxon>Chrysochromulinaceae</taxon>
        <taxon>Chrysochromulina</taxon>
    </lineage>
</organism>
<dbReference type="Pfam" id="PF10159">
    <property type="entry name" value="MMtag"/>
    <property type="match status" value="1"/>
</dbReference>
<sequence>MGKDAYRTGGTRGGADQFTWDAVKDDKHRENYLGHSLQAPVGRWQRGKDLTWYARNKGGGQVDEETLREERQRAREAEEDMMRVRLGLPPINRQQRAPEVRLDERERKELLRRGGAEGGGTSTTEVTEVVYGGYGGKETGGKGAGGRASANASCGGGEVERIGGLGSFTAARHGDRGRVHSTLAPMDRLEGTGSAGSSTRLPGDWEGRHGEHEERRRGEHQEGCRGEHGGEEVEGRVLGHADAAEEMPPAPKRQRHDSDSDE</sequence>
<dbReference type="OrthoDB" id="5390672at2759"/>